<sequence length="415" mass="45992">MFRHSLSEAAALAPCRSRHCFRRTSLSAPLRTLTTAKQHDRHSRLDAGVAPPSTILNGSAEETPAKEDHQRVSDPVRSRSFLLDAPRKPPSKRSSPSRDLPGNAIAFEQQIANNPYASILATPLRQCLYTRKSLPSAFMTKLIQAAADSPRERSWIVPEQIIPRSLSPHSSRGTQDRHGMGKWVFSGFKVMESMVKEGKYKIIASSAYMRPDIMQLVYAQWTIRVAHEFHSLSKLSPRRRMPMVKLTPAAEPRTHTGASQDATETVLLNAPTHRPPLCVLFFQNGLLPFKHADGDPVPLDPTLKVDIDITHPDLPSFESYREHGPKTVTVCGGKKATATVPLYDMNQLFRNHPEGLLAIQHACSGRPLDLHSPGQDPHTQWVGIVESSWGLPIATGLWKLSSLLPKPDTTPSPVK</sequence>
<dbReference type="AlphaFoldDB" id="A0A9P8A0C6"/>
<dbReference type="Proteomes" id="UP000717515">
    <property type="component" value="Unassembled WGS sequence"/>
</dbReference>
<evidence type="ECO:0000256" key="1">
    <source>
        <dbReference type="SAM" id="MobiDB-lite"/>
    </source>
</evidence>
<evidence type="ECO:0000313" key="3">
    <source>
        <dbReference type="Proteomes" id="UP000717515"/>
    </source>
</evidence>
<feature type="region of interest" description="Disordered" evidence="1">
    <location>
        <begin position="32"/>
        <end position="101"/>
    </location>
</feature>
<name>A0A9P8A0C6_MORAP</name>
<evidence type="ECO:0000313" key="2">
    <source>
        <dbReference type="EMBL" id="KAG9321619.1"/>
    </source>
</evidence>
<accession>A0A9P8A0C6</accession>
<gene>
    <name evidence="2" type="ORF">KVV02_006723</name>
</gene>
<proteinExistence type="predicted"/>
<comment type="caution">
    <text evidence="2">The sequence shown here is derived from an EMBL/GenBank/DDBJ whole genome shotgun (WGS) entry which is preliminary data.</text>
</comment>
<dbReference type="EMBL" id="JAIFTL010000193">
    <property type="protein sequence ID" value="KAG9321619.1"/>
    <property type="molecule type" value="Genomic_DNA"/>
</dbReference>
<reference evidence="2" key="1">
    <citation type="submission" date="2021-07" db="EMBL/GenBank/DDBJ databases">
        <title>Draft genome of Mortierella alpina, strain LL118, isolated from an aspen leaf litter sample.</title>
        <authorList>
            <person name="Yang S."/>
            <person name="Vinatzer B.A."/>
        </authorList>
    </citation>
    <scope>NUCLEOTIDE SEQUENCE</scope>
    <source>
        <strain evidence="2">LL118</strain>
    </source>
</reference>
<organism evidence="2 3">
    <name type="scientific">Mortierella alpina</name>
    <name type="common">Oleaginous fungus</name>
    <name type="synonym">Mortierella renispora</name>
    <dbReference type="NCBI Taxonomy" id="64518"/>
    <lineage>
        <taxon>Eukaryota</taxon>
        <taxon>Fungi</taxon>
        <taxon>Fungi incertae sedis</taxon>
        <taxon>Mucoromycota</taxon>
        <taxon>Mortierellomycotina</taxon>
        <taxon>Mortierellomycetes</taxon>
        <taxon>Mortierellales</taxon>
        <taxon>Mortierellaceae</taxon>
        <taxon>Mortierella</taxon>
    </lineage>
</organism>
<feature type="compositionally biased region" description="Basic and acidic residues" evidence="1">
    <location>
        <begin position="63"/>
        <end position="77"/>
    </location>
</feature>
<protein>
    <submittedName>
        <fullName evidence="2">Uncharacterized protein</fullName>
    </submittedName>
</protein>